<dbReference type="Proteomes" id="UP001596270">
    <property type="component" value="Unassembled WGS sequence"/>
</dbReference>
<dbReference type="PANTHER" id="PTHR42928:SF5">
    <property type="entry name" value="BLR1237 PROTEIN"/>
    <property type="match status" value="1"/>
</dbReference>
<dbReference type="EMBL" id="JBHSRS010000083">
    <property type="protein sequence ID" value="MFC6283449.1"/>
    <property type="molecule type" value="Genomic_DNA"/>
</dbReference>
<dbReference type="Gene3D" id="3.40.190.150">
    <property type="entry name" value="Bordetella uptake gene, domain 1"/>
    <property type="match status" value="1"/>
</dbReference>
<accession>A0ABW1U0U5</accession>
<comment type="similarity">
    <text evidence="1">Belongs to the UPF0065 (bug) family.</text>
</comment>
<proteinExistence type="inferred from homology"/>
<keyword evidence="3" id="KW-1185">Reference proteome</keyword>
<dbReference type="SUPFAM" id="SSF53850">
    <property type="entry name" value="Periplasmic binding protein-like II"/>
    <property type="match status" value="1"/>
</dbReference>
<name>A0ABW1U0U5_9BURK</name>
<dbReference type="PIRSF" id="PIRSF017082">
    <property type="entry name" value="YflP"/>
    <property type="match status" value="1"/>
</dbReference>
<dbReference type="PANTHER" id="PTHR42928">
    <property type="entry name" value="TRICARBOXYLATE-BINDING PROTEIN"/>
    <property type="match status" value="1"/>
</dbReference>
<evidence type="ECO:0000256" key="1">
    <source>
        <dbReference type="ARBA" id="ARBA00006987"/>
    </source>
</evidence>
<organism evidence="2 3">
    <name type="scientific">Polaromonas aquatica</name>
    <dbReference type="NCBI Taxonomy" id="332657"/>
    <lineage>
        <taxon>Bacteria</taxon>
        <taxon>Pseudomonadati</taxon>
        <taxon>Pseudomonadota</taxon>
        <taxon>Betaproteobacteria</taxon>
        <taxon>Burkholderiales</taxon>
        <taxon>Comamonadaceae</taxon>
        <taxon>Polaromonas</taxon>
    </lineage>
</organism>
<gene>
    <name evidence="2" type="ORF">ACFQND_19655</name>
</gene>
<comment type="caution">
    <text evidence="2">The sequence shown here is derived from an EMBL/GenBank/DDBJ whole genome shotgun (WGS) entry which is preliminary data.</text>
</comment>
<dbReference type="InterPro" id="IPR005064">
    <property type="entry name" value="BUG"/>
</dbReference>
<evidence type="ECO:0000313" key="3">
    <source>
        <dbReference type="Proteomes" id="UP001596270"/>
    </source>
</evidence>
<reference evidence="3" key="1">
    <citation type="journal article" date="2019" name="Int. J. Syst. Evol. Microbiol.">
        <title>The Global Catalogue of Microorganisms (GCM) 10K type strain sequencing project: providing services to taxonomists for standard genome sequencing and annotation.</title>
        <authorList>
            <consortium name="The Broad Institute Genomics Platform"/>
            <consortium name="The Broad Institute Genome Sequencing Center for Infectious Disease"/>
            <person name="Wu L."/>
            <person name="Ma J."/>
        </authorList>
    </citation>
    <scope>NUCLEOTIDE SEQUENCE [LARGE SCALE GENOMIC DNA]</scope>
    <source>
        <strain evidence="3">CCUG 39402</strain>
    </source>
</reference>
<dbReference type="Pfam" id="PF03401">
    <property type="entry name" value="TctC"/>
    <property type="match status" value="1"/>
</dbReference>
<dbReference type="InterPro" id="IPR042100">
    <property type="entry name" value="Bug_dom1"/>
</dbReference>
<dbReference type="Gene3D" id="3.40.190.10">
    <property type="entry name" value="Periplasmic binding protein-like II"/>
    <property type="match status" value="1"/>
</dbReference>
<dbReference type="CDD" id="cd07012">
    <property type="entry name" value="PBP2_Bug_TTT"/>
    <property type="match status" value="1"/>
</dbReference>
<evidence type="ECO:0000313" key="2">
    <source>
        <dbReference type="EMBL" id="MFC6283449.1"/>
    </source>
</evidence>
<dbReference type="RefSeq" id="WP_371438075.1">
    <property type="nucleotide sequence ID" value="NZ_JBHSRS010000083.1"/>
</dbReference>
<protein>
    <submittedName>
        <fullName evidence="2">Bug family tripartite tricarboxylate transporter substrate binding protein</fullName>
    </submittedName>
</protein>
<sequence>MKRRDFAGGMAALYGMAHAASTYPAKPIRCILGYAAGGASDTLVRIVAEGMQAGLGTTIVVDNRPGASGNIGVAALMQSAPDGYTLLHGENSTLFTNEFLFPKLPYNPDRDFTYIGAIGRVPFTLVVHPSFPARTLVEFVAYVKANPGKVNYGTPGAGSPQRIAMEMFQSTYGLKLTHVAYKGGAPALFDVRSGQIEAMMTDLSIGLQPIRDGSVRALAVSAPSRVASIPDIPTFAEAGFTNNAFTLHGLLGPAGMPRDIVERLNTELNKALHTPKAVQQFANTGLQPTPGTPLEFQQMVRAERARIGPVIKAAGIKAE</sequence>